<comment type="caution">
    <text evidence="3">The sequence shown here is derived from an EMBL/GenBank/DDBJ whole genome shotgun (WGS) entry which is preliminary data.</text>
</comment>
<keyword evidence="2" id="KW-0732">Signal</keyword>
<evidence type="ECO:0000313" key="3">
    <source>
        <dbReference type="EMBL" id="GAA2909563.1"/>
    </source>
</evidence>
<keyword evidence="4" id="KW-1185">Reference proteome</keyword>
<evidence type="ECO:0008006" key="5">
    <source>
        <dbReference type="Google" id="ProtNLM"/>
    </source>
</evidence>
<dbReference type="EMBL" id="BAAAVA010000003">
    <property type="protein sequence ID" value="GAA2909563.1"/>
    <property type="molecule type" value="Genomic_DNA"/>
</dbReference>
<accession>A0ABN3WCI5</accession>
<feature type="signal peptide" evidence="2">
    <location>
        <begin position="1"/>
        <end position="29"/>
    </location>
</feature>
<organism evidence="3 4">
    <name type="scientific">Streptomyces erythrogriseus</name>
    <dbReference type="NCBI Taxonomy" id="284027"/>
    <lineage>
        <taxon>Bacteria</taxon>
        <taxon>Bacillati</taxon>
        <taxon>Actinomycetota</taxon>
        <taxon>Actinomycetes</taxon>
        <taxon>Kitasatosporales</taxon>
        <taxon>Streptomycetaceae</taxon>
        <taxon>Streptomyces</taxon>
        <taxon>Streptomyces griseoincarnatus group</taxon>
    </lineage>
</organism>
<evidence type="ECO:0000313" key="4">
    <source>
        <dbReference type="Proteomes" id="UP001501423"/>
    </source>
</evidence>
<gene>
    <name evidence="3" type="ORF">GCM10010478_05190</name>
</gene>
<feature type="region of interest" description="Disordered" evidence="1">
    <location>
        <begin position="31"/>
        <end position="50"/>
    </location>
</feature>
<name>A0ABN3WCI5_9ACTN</name>
<proteinExistence type="predicted"/>
<reference evidence="3 4" key="1">
    <citation type="journal article" date="2019" name="Int. J. Syst. Evol. Microbiol.">
        <title>The Global Catalogue of Microorganisms (GCM) 10K type strain sequencing project: providing services to taxonomists for standard genome sequencing and annotation.</title>
        <authorList>
            <consortium name="The Broad Institute Genomics Platform"/>
            <consortium name="The Broad Institute Genome Sequencing Center for Infectious Disease"/>
            <person name="Wu L."/>
            <person name="Ma J."/>
        </authorList>
    </citation>
    <scope>NUCLEOTIDE SEQUENCE [LARGE SCALE GENOMIC DNA]</scope>
    <source>
        <strain evidence="3 4">JCM 9650</strain>
    </source>
</reference>
<evidence type="ECO:0000256" key="2">
    <source>
        <dbReference type="SAM" id="SignalP"/>
    </source>
</evidence>
<sequence>MNIKKIVTAAGAATAGVALFVATQGSAQAAPAQPAAPVASAQPSQGKAPQALASLMGKAAKSVGKAATKGANKATAVGKGMAVVAKSNADNMLSHGSIFAPPADLPQGVSADTVFDR</sequence>
<protein>
    <recommendedName>
        <fullName evidence="5">ATP-binding protein</fullName>
    </recommendedName>
</protein>
<feature type="compositionally biased region" description="Low complexity" evidence="1">
    <location>
        <begin position="31"/>
        <end position="45"/>
    </location>
</feature>
<evidence type="ECO:0000256" key="1">
    <source>
        <dbReference type="SAM" id="MobiDB-lite"/>
    </source>
</evidence>
<feature type="chain" id="PRO_5045390438" description="ATP-binding protein" evidence="2">
    <location>
        <begin position="30"/>
        <end position="117"/>
    </location>
</feature>
<dbReference type="RefSeq" id="WP_346087486.1">
    <property type="nucleotide sequence ID" value="NZ_BAAAVA010000003.1"/>
</dbReference>
<dbReference type="Proteomes" id="UP001501423">
    <property type="component" value="Unassembled WGS sequence"/>
</dbReference>